<evidence type="ECO:0000313" key="2">
    <source>
        <dbReference type="Proteomes" id="UP001172159"/>
    </source>
</evidence>
<keyword evidence="2" id="KW-1185">Reference proteome</keyword>
<protein>
    <submittedName>
        <fullName evidence="1">Uncharacterized protein</fullName>
    </submittedName>
</protein>
<dbReference type="Pfam" id="PF13365">
    <property type="entry name" value="Trypsin_2"/>
    <property type="match status" value="1"/>
</dbReference>
<feature type="non-terminal residue" evidence="1">
    <location>
        <position position="1"/>
    </location>
</feature>
<sequence>LVFVSGTAVSAKCVAWDSNRDLARLQVTAASVTPGENPEDIIFPAVTLAEEAPELGAGLVCIGHLGSEDLEAIEAGVEIGYDVLHLSTGSFCGYAGGQDLQDNSEIGALQHDCWTYWGHSGALLLENKTGKLFGLHSSWDDETGMRRGIALEAIKAFSEGRV</sequence>
<reference evidence="1" key="1">
    <citation type="submission" date="2023-06" db="EMBL/GenBank/DDBJ databases">
        <title>Genome-scale phylogeny and comparative genomics of the fungal order Sordariales.</title>
        <authorList>
            <consortium name="Lawrence Berkeley National Laboratory"/>
            <person name="Hensen N."/>
            <person name="Bonometti L."/>
            <person name="Westerberg I."/>
            <person name="Brannstrom I.O."/>
            <person name="Guillou S."/>
            <person name="Cros-Aarteil S."/>
            <person name="Calhoun S."/>
            <person name="Haridas S."/>
            <person name="Kuo A."/>
            <person name="Mondo S."/>
            <person name="Pangilinan J."/>
            <person name="Riley R."/>
            <person name="Labutti K."/>
            <person name="Andreopoulos B."/>
            <person name="Lipzen A."/>
            <person name="Chen C."/>
            <person name="Yanf M."/>
            <person name="Daum C."/>
            <person name="Ng V."/>
            <person name="Clum A."/>
            <person name="Steindorff A."/>
            <person name="Ohm R."/>
            <person name="Martin F."/>
            <person name="Silar P."/>
            <person name="Natvig D."/>
            <person name="Lalanne C."/>
            <person name="Gautier V."/>
            <person name="Ament-Velasquez S.L."/>
            <person name="Kruys A."/>
            <person name="Hutchinson M.I."/>
            <person name="Powell A.J."/>
            <person name="Barry K."/>
            <person name="Miller A.N."/>
            <person name="Grigoriev I.V."/>
            <person name="Debuchy R."/>
            <person name="Gladieux P."/>
            <person name="Thoren M.H."/>
            <person name="Johannesson H."/>
        </authorList>
    </citation>
    <scope>NUCLEOTIDE SEQUENCE</scope>
    <source>
        <strain evidence="1">CBS 540.89</strain>
    </source>
</reference>
<name>A0AA40BL00_9PEZI</name>
<dbReference type="InterPro" id="IPR009003">
    <property type="entry name" value="Peptidase_S1_PA"/>
</dbReference>
<evidence type="ECO:0000313" key="1">
    <source>
        <dbReference type="EMBL" id="KAK0736171.1"/>
    </source>
</evidence>
<accession>A0AA40BL00</accession>
<dbReference type="AlphaFoldDB" id="A0AA40BL00"/>
<dbReference type="SUPFAM" id="SSF50494">
    <property type="entry name" value="Trypsin-like serine proteases"/>
    <property type="match status" value="1"/>
</dbReference>
<gene>
    <name evidence="1" type="ORF">B0T21DRAFT_288202</name>
</gene>
<organism evidence="1 2">
    <name type="scientific">Apiosordaria backusii</name>
    <dbReference type="NCBI Taxonomy" id="314023"/>
    <lineage>
        <taxon>Eukaryota</taxon>
        <taxon>Fungi</taxon>
        <taxon>Dikarya</taxon>
        <taxon>Ascomycota</taxon>
        <taxon>Pezizomycotina</taxon>
        <taxon>Sordariomycetes</taxon>
        <taxon>Sordariomycetidae</taxon>
        <taxon>Sordariales</taxon>
        <taxon>Lasiosphaeriaceae</taxon>
        <taxon>Apiosordaria</taxon>
    </lineage>
</organism>
<comment type="caution">
    <text evidence="1">The sequence shown here is derived from an EMBL/GenBank/DDBJ whole genome shotgun (WGS) entry which is preliminary data.</text>
</comment>
<dbReference type="Proteomes" id="UP001172159">
    <property type="component" value="Unassembled WGS sequence"/>
</dbReference>
<dbReference type="Gene3D" id="2.40.10.120">
    <property type="match status" value="1"/>
</dbReference>
<dbReference type="EMBL" id="JAUKTV010000006">
    <property type="protein sequence ID" value="KAK0736171.1"/>
    <property type="molecule type" value="Genomic_DNA"/>
</dbReference>
<proteinExistence type="predicted"/>